<proteinExistence type="predicted"/>
<reference evidence="2" key="1">
    <citation type="journal article" date="2023" name="IMA Fungus">
        <title>Comparative genomic study of the Penicillium genus elucidates a diverse pangenome and 15 lateral gene transfer events.</title>
        <authorList>
            <person name="Petersen C."/>
            <person name="Sorensen T."/>
            <person name="Nielsen M.R."/>
            <person name="Sondergaard T.E."/>
            <person name="Sorensen J.L."/>
            <person name="Fitzpatrick D.A."/>
            <person name="Frisvad J.C."/>
            <person name="Nielsen K.L."/>
        </authorList>
    </citation>
    <scope>NUCLEOTIDE SEQUENCE</scope>
    <source>
        <strain evidence="2">IBT 17514</strain>
    </source>
</reference>
<feature type="region of interest" description="Disordered" evidence="1">
    <location>
        <begin position="388"/>
        <end position="433"/>
    </location>
</feature>
<accession>A0AAD6MQ89</accession>
<protein>
    <submittedName>
        <fullName evidence="2">Uncharacterized protein</fullName>
    </submittedName>
</protein>
<organism evidence="2 3">
    <name type="scientific">Penicillium malachiteum</name>
    <dbReference type="NCBI Taxonomy" id="1324776"/>
    <lineage>
        <taxon>Eukaryota</taxon>
        <taxon>Fungi</taxon>
        <taxon>Dikarya</taxon>
        <taxon>Ascomycota</taxon>
        <taxon>Pezizomycotina</taxon>
        <taxon>Eurotiomycetes</taxon>
        <taxon>Eurotiomycetidae</taxon>
        <taxon>Eurotiales</taxon>
        <taxon>Aspergillaceae</taxon>
        <taxon>Penicillium</taxon>
    </lineage>
</organism>
<evidence type="ECO:0000313" key="3">
    <source>
        <dbReference type="Proteomes" id="UP001215712"/>
    </source>
</evidence>
<name>A0AAD6MQ89_9EURO</name>
<reference evidence="2" key="2">
    <citation type="submission" date="2023-01" db="EMBL/GenBank/DDBJ databases">
        <authorList>
            <person name="Petersen C."/>
        </authorList>
    </citation>
    <scope>NUCLEOTIDE SEQUENCE</scope>
    <source>
        <strain evidence="2">IBT 17514</strain>
    </source>
</reference>
<keyword evidence="3" id="KW-1185">Reference proteome</keyword>
<evidence type="ECO:0000313" key="2">
    <source>
        <dbReference type="EMBL" id="KAJ5703476.1"/>
    </source>
</evidence>
<dbReference type="Proteomes" id="UP001215712">
    <property type="component" value="Unassembled WGS sequence"/>
</dbReference>
<sequence>MAPKYELAMPDGRSLTWIFDHCLRFPTTYEIPMAVMFKINSHPNEPTLYQDFAHIPRYVPPTETVVETIARRNAGIKRASSDSKSTIDPDLGADDFRTYMIYSISHLPSQPCTILPSLLVSYIRRTFVSDVEKIDFPHAMYAIDYLRDLDLRYKKEFHKALQTLHITREDVVDPITSSLSRRFPGNMAWVEKMYLVSRDLESLYTQLYLGLRRWTMVNAIMLDTKDKANHIAMLNSLFPPANENTFIPTSLMNHVSLRGHRERLFQYINLAYKDGIDALNSAVYEGARPGYRTVWIDTWEILDRYLVMVSQTIDDCLLITDPPVQEETGSRKGRKVDSGISFGSGSLYLPSDFAGDKPLPNFPLPPVENSKPLGSSLERLGKEIKRMGLGGKSLKKMKSMSALTMRPRSQHSQKSQPSMPPTPSKNIYDASFFEIDDEKRRRLVAEALRRKKPRTSSTNEKK</sequence>
<dbReference type="EMBL" id="JAQJAN010000023">
    <property type="protein sequence ID" value="KAJ5703476.1"/>
    <property type="molecule type" value="Genomic_DNA"/>
</dbReference>
<dbReference type="AlphaFoldDB" id="A0AAD6MQ89"/>
<comment type="caution">
    <text evidence="2">The sequence shown here is derived from an EMBL/GenBank/DDBJ whole genome shotgun (WGS) entry which is preliminary data.</text>
</comment>
<gene>
    <name evidence="2" type="ORF">N7493_011865</name>
</gene>
<evidence type="ECO:0000256" key="1">
    <source>
        <dbReference type="SAM" id="MobiDB-lite"/>
    </source>
</evidence>